<gene>
    <name evidence="2" type="ORF">HPB51_013819</name>
</gene>
<dbReference type="VEuPathDB" id="VectorBase:LOC119159568"/>
<evidence type="ECO:0000313" key="2">
    <source>
        <dbReference type="EMBL" id="KAH8041159.1"/>
    </source>
</evidence>
<dbReference type="Proteomes" id="UP000821866">
    <property type="component" value="Chromosome 1"/>
</dbReference>
<protein>
    <submittedName>
        <fullName evidence="2">Uncharacterized protein</fullName>
    </submittedName>
</protein>
<accession>A0A9J6F3T5</accession>
<reference evidence="2" key="2">
    <citation type="submission" date="2021-09" db="EMBL/GenBank/DDBJ databases">
        <authorList>
            <person name="Jia N."/>
            <person name="Wang J."/>
            <person name="Shi W."/>
            <person name="Du L."/>
            <person name="Sun Y."/>
            <person name="Zhan W."/>
            <person name="Jiang J."/>
            <person name="Wang Q."/>
            <person name="Zhang B."/>
            <person name="Ji P."/>
            <person name="Sakyi L.B."/>
            <person name="Cui X."/>
            <person name="Yuan T."/>
            <person name="Jiang B."/>
            <person name="Yang W."/>
            <person name="Lam T.T.-Y."/>
            <person name="Chang Q."/>
            <person name="Ding S."/>
            <person name="Wang X."/>
            <person name="Zhu J."/>
            <person name="Ruan X."/>
            <person name="Zhao L."/>
            <person name="Wei J."/>
            <person name="Que T."/>
            <person name="Du C."/>
            <person name="Cheng J."/>
            <person name="Dai P."/>
            <person name="Han X."/>
            <person name="Huang E."/>
            <person name="Gao Y."/>
            <person name="Liu J."/>
            <person name="Shao H."/>
            <person name="Ye R."/>
            <person name="Li L."/>
            <person name="Wei W."/>
            <person name="Wang X."/>
            <person name="Wang C."/>
            <person name="Huo Q."/>
            <person name="Li W."/>
            <person name="Guo W."/>
            <person name="Chen H."/>
            <person name="Chen S."/>
            <person name="Zhou L."/>
            <person name="Zhou L."/>
            <person name="Ni X."/>
            <person name="Tian J."/>
            <person name="Zhou Y."/>
            <person name="Sheng Y."/>
            <person name="Liu T."/>
            <person name="Pan Y."/>
            <person name="Xia L."/>
            <person name="Li J."/>
            <person name="Zhao F."/>
            <person name="Cao W."/>
        </authorList>
    </citation>
    <scope>NUCLEOTIDE SEQUENCE</scope>
    <source>
        <strain evidence="2">Rmic-2018</strain>
        <tissue evidence="2">Larvae</tissue>
    </source>
</reference>
<feature type="signal peptide" evidence="1">
    <location>
        <begin position="1"/>
        <end position="17"/>
    </location>
</feature>
<sequence length="189" mass="20700">MRQPLVILLCSMAALRGWTPSDVVVSAANMTIFRGSAKNSNDELVQSLLQCSSQTSETSTDNTRRLCSNDSSCIHYEDCCFDADVASNKASRKETRCVPLLDHKSVLRKVVMVTRCNDSWPEDEVRKGCEDAGAKNETFHLDPSNKLELVTPIRTGSAHSAITIAKAGFSGVPHLSIAGKRPLTCRWTL</sequence>
<organism evidence="2 3">
    <name type="scientific">Rhipicephalus microplus</name>
    <name type="common">Cattle tick</name>
    <name type="synonym">Boophilus microplus</name>
    <dbReference type="NCBI Taxonomy" id="6941"/>
    <lineage>
        <taxon>Eukaryota</taxon>
        <taxon>Metazoa</taxon>
        <taxon>Ecdysozoa</taxon>
        <taxon>Arthropoda</taxon>
        <taxon>Chelicerata</taxon>
        <taxon>Arachnida</taxon>
        <taxon>Acari</taxon>
        <taxon>Parasitiformes</taxon>
        <taxon>Ixodida</taxon>
        <taxon>Ixodoidea</taxon>
        <taxon>Ixodidae</taxon>
        <taxon>Rhipicephalinae</taxon>
        <taxon>Rhipicephalus</taxon>
        <taxon>Boophilus</taxon>
    </lineage>
</organism>
<dbReference type="EMBL" id="JABSTU010000001">
    <property type="protein sequence ID" value="KAH8041159.1"/>
    <property type="molecule type" value="Genomic_DNA"/>
</dbReference>
<evidence type="ECO:0000313" key="3">
    <source>
        <dbReference type="Proteomes" id="UP000821866"/>
    </source>
</evidence>
<keyword evidence="1" id="KW-0732">Signal</keyword>
<name>A0A9J6F3T5_RHIMP</name>
<proteinExistence type="predicted"/>
<comment type="caution">
    <text evidence="2">The sequence shown here is derived from an EMBL/GenBank/DDBJ whole genome shotgun (WGS) entry which is preliminary data.</text>
</comment>
<evidence type="ECO:0000256" key="1">
    <source>
        <dbReference type="SAM" id="SignalP"/>
    </source>
</evidence>
<reference evidence="2" key="1">
    <citation type="journal article" date="2020" name="Cell">
        <title>Large-Scale Comparative Analyses of Tick Genomes Elucidate Their Genetic Diversity and Vector Capacities.</title>
        <authorList>
            <consortium name="Tick Genome and Microbiome Consortium (TIGMIC)"/>
            <person name="Jia N."/>
            <person name="Wang J."/>
            <person name="Shi W."/>
            <person name="Du L."/>
            <person name="Sun Y."/>
            <person name="Zhan W."/>
            <person name="Jiang J.F."/>
            <person name="Wang Q."/>
            <person name="Zhang B."/>
            <person name="Ji P."/>
            <person name="Bell-Sakyi L."/>
            <person name="Cui X.M."/>
            <person name="Yuan T.T."/>
            <person name="Jiang B.G."/>
            <person name="Yang W.F."/>
            <person name="Lam T.T."/>
            <person name="Chang Q.C."/>
            <person name="Ding S.J."/>
            <person name="Wang X.J."/>
            <person name="Zhu J.G."/>
            <person name="Ruan X.D."/>
            <person name="Zhao L."/>
            <person name="Wei J.T."/>
            <person name="Ye R.Z."/>
            <person name="Que T.C."/>
            <person name="Du C.H."/>
            <person name="Zhou Y.H."/>
            <person name="Cheng J.X."/>
            <person name="Dai P.F."/>
            <person name="Guo W.B."/>
            <person name="Han X.H."/>
            <person name="Huang E.J."/>
            <person name="Li L.F."/>
            <person name="Wei W."/>
            <person name="Gao Y.C."/>
            <person name="Liu J.Z."/>
            <person name="Shao H.Z."/>
            <person name="Wang X."/>
            <person name="Wang C.C."/>
            <person name="Yang T.C."/>
            <person name="Huo Q.B."/>
            <person name="Li W."/>
            <person name="Chen H.Y."/>
            <person name="Chen S.E."/>
            <person name="Zhou L.G."/>
            <person name="Ni X.B."/>
            <person name="Tian J.H."/>
            <person name="Sheng Y."/>
            <person name="Liu T."/>
            <person name="Pan Y.S."/>
            <person name="Xia L.Y."/>
            <person name="Li J."/>
            <person name="Zhao F."/>
            <person name="Cao W.C."/>
        </authorList>
    </citation>
    <scope>NUCLEOTIDE SEQUENCE</scope>
    <source>
        <strain evidence="2">Rmic-2018</strain>
    </source>
</reference>
<keyword evidence="3" id="KW-1185">Reference proteome</keyword>
<feature type="chain" id="PRO_5039901221" evidence="1">
    <location>
        <begin position="18"/>
        <end position="189"/>
    </location>
</feature>
<dbReference type="AlphaFoldDB" id="A0A9J6F3T5"/>